<dbReference type="PROSITE" id="PS50011">
    <property type="entry name" value="PROTEIN_KINASE_DOM"/>
    <property type="match status" value="1"/>
</dbReference>
<dbReference type="PANTHER" id="PTHR24056:SF107">
    <property type="entry name" value="CYCLIN-DEPENDENT KINASE 11A-RELATED"/>
    <property type="match status" value="1"/>
</dbReference>
<evidence type="ECO:0000259" key="13">
    <source>
        <dbReference type="PROSITE" id="PS50011"/>
    </source>
</evidence>
<dbReference type="InterPro" id="IPR000719">
    <property type="entry name" value="Prot_kinase_dom"/>
</dbReference>
<dbReference type="FunFam" id="1.10.510.10:FF:000624">
    <property type="entry name" value="Mitogen-activated protein kinase"/>
    <property type="match status" value="1"/>
</dbReference>
<evidence type="ECO:0000256" key="4">
    <source>
        <dbReference type="ARBA" id="ARBA00022741"/>
    </source>
</evidence>
<dbReference type="PROSITE" id="PS00107">
    <property type="entry name" value="PROTEIN_KINASE_ATP"/>
    <property type="match status" value="1"/>
</dbReference>
<dbReference type="InterPro" id="IPR017441">
    <property type="entry name" value="Protein_kinase_ATP_BS"/>
</dbReference>
<organism evidence="14 15">
    <name type="scientific">Cylindrotheca closterium</name>
    <dbReference type="NCBI Taxonomy" id="2856"/>
    <lineage>
        <taxon>Eukaryota</taxon>
        <taxon>Sar</taxon>
        <taxon>Stramenopiles</taxon>
        <taxon>Ochrophyta</taxon>
        <taxon>Bacillariophyta</taxon>
        <taxon>Bacillariophyceae</taxon>
        <taxon>Bacillariophycidae</taxon>
        <taxon>Bacillariales</taxon>
        <taxon>Bacillariaceae</taxon>
        <taxon>Cylindrotheca</taxon>
    </lineage>
</organism>
<dbReference type="SUPFAM" id="SSF56112">
    <property type="entry name" value="Protein kinase-like (PK-like)"/>
    <property type="match status" value="1"/>
</dbReference>
<keyword evidence="15" id="KW-1185">Reference proteome</keyword>
<evidence type="ECO:0000256" key="6">
    <source>
        <dbReference type="ARBA" id="ARBA00022840"/>
    </source>
</evidence>
<comment type="caution">
    <text evidence="14">The sequence shown here is derived from an EMBL/GenBank/DDBJ whole genome shotgun (WGS) entry which is preliminary data.</text>
</comment>
<evidence type="ECO:0000256" key="10">
    <source>
        <dbReference type="ARBA" id="ARBA00042858"/>
    </source>
</evidence>
<evidence type="ECO:0000256" key="7">
    <source>
        <dbReference type="ARBA" id="ARBA00038543"/>
    </source>
</evidence>
<dbReference type="PANTHER" id="PTHR24056">
    <property type="entry name" value="CELL DIVISION PROTEIN KINASE"/>
    <property type="match status" value="1"/>
</dbReference>
<dbReference type="InterPro" id="IPR008271">
    <property type="entry name" value="Ser/Thr_kinase_AS"/>
</dbReference>
<dbReference type="GO" id="GO:0007346">
    <property type="term" value="P:regulation of mitotic cell cycle"/>
    <property type="evidence" value="ECO:0007669"/>
    <property type="project" value="TreeGrafter"/>
</dbReference>
<accession>A0AAD2FNQ8</accession>
<protein>
    <recommendedName>
        <fullName evidence="8">Cyclin-dependent kinase 2 homolog</fullName>
    </recommendedName>
    <alternativeName>
        <fullName evidence="9">Cell division control protein 2 homolog</fullName>
    </alternativeName>
    <alternativeName>
        <fullName evidence="10">cdc2-related kinase 2</fullName>
    </alternativeName>
</protein>
<dbReference type="Gene3D" id="3.30.200.20">
    <property type="entry name" value="Phosphorylase Kinase, domain 1"/>
    <property type="match status" value="1"/>
</dbReference>
<comment type="subunit">
    <text evidence="7">May form a complex composed of at least the catalytic subunit CRK2 and a cyclin.</text>
</comment>
<dbReference type="Gene3D" id="1.10.510.10">
    <property type="entry name" value="Transferase(Phosphotransferase) domain 1"/>
    <property type="match status" value="1"/>
</dbReference>
<comment type="similarity">
    <text evidence="1">Belongs to the protein kinase superfamily. CMGC Ser/Thr protein kinase family. CDC2/CDKX subfamily.</text>
</comment>
<evidence type="ECO:0000256" key="11">
    <source>
        <dbReference type="PROSITE-ProRule" id="PRU10141"/>
    </source>
</evidence>
<dbReference type="InterPro" id="IPR050108">
    <property type="entry name" value="CDK"/>
</dbReference>
<name>A0AAD2FNQ8_9STRA</name>
<keyword evidence="2 12" id="KW-0723">Serine/threonine-protein kinase</keyword>
<dbReference type="GO" id="GO:0004674">
    <property type="term" value="F:protein serine/threonine kinase activity"/>
    <property type="evidence" value="ECO:0007669"/>
    <property type="project" value="UniProtKB-KW"/>
</dbReference>
<dbReference type="Proteomes" id="UP001295423">
    <property type="component" value="Unassembled WGS sequence"/>
</dbReference>
<dbReference type="EMBL" id="CAKOGP040001734">
    <property type="protein sequence ID" value="CAJ1947599.1"/>
    <property type="molecule type" value="Genomic_DNA"/>
</dbReference>
<feature type="binding site" evidence="11">
    <location>
        <position position="60"/>
    </location>
    <ligand>
        <name>ATP</name>
        <dbReference type="ChEBI" id="CHEBI:30616"/>
    </ligand>
</feature>
<evidence type="ECO:0000313" key="15">
    <source>
        <dbReference type="Proteomes" id="UP001295423"/>
    </source>
</evidence>
<evidence type="ECO:0000256" key="3">
    <source>
        <dbReference type="ARBA" id="ARBA00022679"/>
    </source>
</evidence>
<evidence type="ECO:0000256" key="1">
    <source>
        <dbReference type="ARBA" id="ARBA00006485"/>
    </source>
</evidence>
<dbReference type="GO" id="GO:0005634">
    <property type="term" value="C:nucleus"/>
    <property type="evidence" value="ECO:0007669"/>
    <property type="project" value="TreeGrafter"/>
</dbReference>
<dbReference type="AlphaFoldDB" id="A0AAD2FNQ8"/>
<evidence type="ECO:0000256" key="2">
    <source>
        <dbReference type="ARBA" id="ARBA00022527"/>
    </source>
</evidence>
<evidence type="ECO:0000256" key="5">
    <source>
        <dbReference type="ARBA" id="ARBA00022777"/>
    </source>
</evidence>
<evidence type="ECO:0000256" key="12">
    <source>
        <dbReference type="RuleBase" id="RU000304"/>
    </source>
</evidence>
<feature type="domain" description="Protein kinase" evidence="13">
    <location>
        <begin position="30"/>
        <end position="317"/>
    </location>
</feature>
<dbReference type="GO" id="GO:0005524">
    <property type="term" value="F:ATP binding"/>
    <property type="evidence" value="ECO:0007669"/>
    <property type="project" value="UniProtKB-UniRule"/>
</dbReference>
<dbReference type="Pfam" id="PF00069">
    <property type="entry name" value="Pkinase"/>
    <property type="match status" value="1"/>
</dbReference>
<keyword evidence="5" id="KW-0418">Kinase</keyword>
<evidence type="ECO:0000256" key="8">
    <source>
        <dbReference type="ARBA" id="ARBA00039612"/>
    </source>
</evidence>
<sequence>MNNTIRKPARKKYRKSIVSAGRCESASSRFEKIGRIGEGTYGIVYKALDRKSNNSLVALKRCIPHHESSDGFPLTTLREIHALNLAASHPNVVDLLTVAVSDSGVFLAMPLVGNDLAAILDDPTAQPFSEAEVKTLVRQLLSALDFCHGHSLIHRDVKPSNLLISYKTGLMLADFGLSRHIYKGQCCTVNVVSLWYRAPELLMQRNCSAYSFGIDMWAVGCVFAELLEGSPLIPGTDDNDQIEKMIRCMGRPPLNFLSDHIPKKKGIVSTGNLWDRFVDLSNEGLLLMARLLEYDYTVRLTASQAMQCEYFQVHPLPSTKISTLLK</sequence>
<gene>
    <name evidence="14" type="ORF">CYCCA115_LOCUS11220</name>
</gene>
<evidence type="ECO:0000313" key="14">
    <source>
        <dbReference type="EMBL" id="CAJ1947599.1"/>
    </source>
</evidence>
<keyword evidence="6 11" id="KW-0067">ATP-binding</keyword>
<keyword evidence="3" id="KW-0808">Transferase</keyword>
<evidence type="ECO:0000256" key="9">
    <source>
        <dbReference type="ARBA" id="ARBA00041902"/>
    </source>
</evidence>
<keyword evidence="4 11" id="KW-0547">Nucleotide-binding</keyword>
<reference evidence="14" key="1">
    <citation type="submission" date="2023-08" db="EMBL/GenBank/DDBJ databases">
        <authorList>
            <person name="Audoor S."/>
            <person name="Bilcke G."/>
        </authorList>
    </citation>
    <scope>NUCLEOTIDE SEQUENCE</scope>
</reference>
<dbReference type="SMART" id="SM00220">
    <property type="entry name" value="S_TKc"/>
    <property type="match status" value="1"/>
</dbReference>
<proteinExistence type="inferred from homology"/>
<dbReference type="InterPro" id="IPR011009">
    <property type="entry name" value="Kinase-like_dom_sf"/>
</dbReference>
<dbReference type="PROSITE" id="PS00108">
    <property type="entry name" value="PROTEIN_KINASE_ST"/>
    <property type="match status" value="1"/>
</dbReference>